<feature type="domain" description="BTB" evidence="2">
    <location>
        <begin position="21"/>
        <end position="94"/>
    </location>
</feature>
<dbReference type="InterPro" id="IPR051481">
    <property type="entry name" value="BTB-POZ/Galectin-3-binding"/>
</dbReference>
<evidence type="ECO:0000256" key="1">
    <source>
        <dbReference type="SAM" id="MobiDB-lite"/>
    </source>
</evidence>
<comment type="caution">
    <text evidence="4">The sequence shown here is derived from an EMBL/GenBank/DDBJ whole genome shotgun (WGS) entry which is preliminary data.</text>
</comment>
<dbReference type="InterPro" id="IPR011333">
    <property type="entry name" value="SKP1/BTB/POZ_sf"/>
</dbReference>
<feature type="compositionally biased region" description="Low complexity" evidence="1">
    <location>
        <begin position="532"/>
        <end position="542"/>
    </location>
</feature>
<dbReference type="EMBL" id="CAJVPI010000030">
    <property type="protein sequence ID" value="CAG8461077.1"/>
    <property type="molecule type" value="Genomic_DNA"/>
</dbReference>
<dbReference type="InterPro" id="IPR000210">
    <property type="entry name" value="BTB/POZ_dom"/>
</dbReference>
<evidence type="ECO:0000313" key="4">
    <source>
        <dbReference type="EMBL" id="CAG8461077.1"/>
    </source>
</evidence>
<dbReference type="PANTHER" id="PTHR24410">
    <property type="entry name" value="HL07962P-RELATED"/>
    <property type="match status" value="1"/>
</dbReference>
<dbReference type="CDD" id="cd18186">
    <property type="entry name" value="BTB_POZ_ZBTB_KLHL-like"/>
    <property type="match status" value="1"/>
</dbReference>
<dbReference type="Gene3D" id="3.30.710.10">
    <property type="entry name" value="Potassium Channel Kv1.1, Chain A"/>
    <property type="match status" value="1"/>
</dbReference>
<dbReference type="Proteomes" id="UP000789739">
    <property type="component" value="Unassembled WGS sequence"/>
</dbReference>
<dbReference type="PROSITE" id="PS50097">
    <property type="entry name" value="BTB"/>
    <property type="match status" value="1"/>
</dbReference>
<protein>
    <submittedName>
        <fullName evidence="4">7497_t:CDS:1</fullName>
    </submittedName>
</protein>
<dbReference type="InterPro" id="IPR006571">
    <property type="entry name" value="TLDc_dom"/>
</dbReference>
<dbReference type="AlphaFoldDB" id="A0A9N8VUL8"/>
<evidence type="ECO:0000259" key="2">
    <source>
        <dbReference type="PROSITE" id="PS50097"/>
    </source>
</evidence>
<dbReference type="Pfam" id="PF00651">
    <property type="entry name" value="BTB"/>
    <property type="match status" value="1"/>
</dbReference>
<reference evidence="4" key="1">
    <citation type="submission" date="2021-06" db="EMBL/GenBank/DDBJ databases">
        <authorList>
            <person name="Kallberg Y."/>
            <person name="Tangrot J."/>
            <person name="Rosling A."/>
        </authorList>
    </citation>
    <scope>NUCLEOTIDE SEQUENCE</scope>
    <source>
        <strain evidence="4">BR232B</strain>
    </source>
</reference>
<evidence type="ECO:0000313" key="5">
    <source>
        <dbReference type="Proteomes" id="UP000789739"/>
    </source>
</evidence>
<dbReference type="Pfam" id="PF07707">
    <property type="entry name" value="BACK"/>
    <property type="match status" value="1"/>
</dbReference>
<name>A0A9N8VUL8_9GLOM</name>
<organism evidence="4 5">
    <name type="scientific">Paraglomus brasilianum</name>
    <dbReference type="NCBI Taxonomy" id="144538"/>
    <lineage>
        <taxon>Eukaryota</taxon>
        <taxon>Fungi</taxon>
        <taxon>Fungi incertae sedis</taxon>
        <taxon>Mucoromycota</taxon>
        <taxon>Glomeromycotina</taxon>
        <taxon>Glomeromycetes</taxon>
        <taxon>Paraglomerales</taxon>
        <taxon>Paraglomeraceae</taxon>
        <taxon>Paraglomus</taxon>
    </lineage>
</organism>
<dbReference type="Gene3D" id="1.25.40.420">
    <property type="match status" value="1"/>
</dbReference>
<dbReference type="SMART" id="SM00875">
    <property type="entry name" value="BACK"/>
    <property type="match status" value="1"/>
</dbReference>
<accession>A0A9N8VUL8</accession>
<keyword evidence="5" id="KW-1185">Reference proteome</keyword>
<gene>
    <name evidence="4" type="ORF">PBRASI_LOCUS581</name>
</gene>
<dbReference type="SMART" id="SM00225">
    <property type="entry name" value="BTB"/>
    <property type="match status" value="1"/>
</dbReference>
<feature type="domain" description="TLDc" evidence="3">
    <location>
        <begin position="292"/>
        <end position="490"/>
    </location>
</feature>
<dbReference type="SUPFAM" id="SSF54695">
    <property type="entry name" value="POZ domain"/>
    <property type="match status" value="1"/>
</dbReference>
<sequence>MEFFEGLSKDFSHLLNESDDCDVIIYADKDSNVQKFHAHTVILRARSRYFRRALSRDWAKKENGVFVFKKPNITAQVFEIVLKYIYGGTADLQEQSGNVILSLLTASDELNLGELIKYTQEHLIHQKLSWLQENLVQVLHTVSCLEDCKTLREFCLEMICQDPRFLFRSENFCTLDESVLVLLLQRDDLQIDEIEVWENVIKWGLAQDPPLDSDLSKWMDDDFKTMQSRLSRCISLIRYFHISPADFCDRVRPYAKILPEDLHEDILRFHLKSCQQVRSVILPPRIQGIDSKIIKPRHAALVACWIDRKEGNSSTCERIRYEFKLLLRGSRDGFTAAVFHNRCDNQVPTLVLMKVQNTGEIIGGYNPTSWRRTSINSDSGYFPSAPWGPHQRKSALSFARYSQYELGPFQTTSESFIFSLGDGKKVEDFVLSRITRENMCSAVYSSPRLGPCFGRGDLKMTDHFNAPGKCSCEWRDYEREITDCEVFAVEEYEVFHIIDRGTLSSSISPDELHEISEDKPPIMTSGNHTLASTSSTSSTSMSPIQNRTPEYTAYHAGW</sequence>
<dbReference type="InterPro" id="IPR011705">
    <property type="entry name" value="BACK"/>
</dbReference>
<evidence type="ECO:0000259" key="3">
    <source>
        <dbReference type="PROSITE" id="PS51886"/>
    </source>
</evidence>
<dbReference type="Pfam" id="PF07534">
    <property type="entry name" value="TLD"/>
    <property type="match status" value="1"/>
</dbReference>
<dbReference type="OrthoDB" id="25620at2759"/>
<dbReference type="PANTHER" id="PTHR24410:SF23">
    <property type="entry name" value="BTB DOMAIN-CONTAINING PROTEIN-RELATED"/>
    <property type="match status" value="1"/>
</dbReference>
<dbReference type="PROSITE" id="PS51886">
    <property type="entry name" value="TLDC"/>
    <property type="match status" value="1"/>
</dbReference>
<feature type="region of interest" description="Disordered" evidence="1">
    <location>
        <begin position="516"/>
        <end position="545"/>
    </location>
</feature>
<proteinExistence type="predicted"/>